<feature type="non-terminal residue" evidence="1">
    <location>
        <position position="52"/>
    </location>
</feature>
<dbReference type="EMBL" id="JAMTCP010000036">
    <property type="protein sequence ID" value="MCP2261159.1"/>
    <property type="molecule type" value="Genomic_DNA"/>
</dbReference>
<evidence type="ECO:0000313" key="2">
    <source>
        <dbReference type="Proteomes" id="UP001205311"/>
    </source>
</evidence>
<gene>
    <name evidence="1" type="ORF">LX15_004879</name>
</gene>
<name>A0ABT1I072_STRSD</name>
<dbReference type="Proteomes" id="UP001205311">
    <property type="component" value="Unassembled WGS sequence"/>
</dbReference>
<keyword evidence="2" id="KW-1185">Reference proteome</keyword>
<evidence type="ECO:0008006" key="3">
    <source>
        <dbReference type="Google" id="ProtNLM"/>
    </source>
</evidence>
<sequence length="52" mass="5970">MSKLLEAAKLLLPEASEGRSDDQRLSDKYRFIEILTFADADEILAMLHYVIE</sequence>
<comment type="caution">
    <text evidence="1">The sequence shown here is derived from an EMBL/GenBank/DDBJ whole genome shotgun (WGS) entry which is preliminary data.</text>
</comment>
<accession>A0ABT1I072</accession>
<reference evidence="1 2" key="1">
    <citation type="submission" date="2022-06" db="EMBL/GenBank/DDBJ databases">
        <title>Genomic Encyclopedia of Archaeal and Bacterial Type Strains, Phase II (KMG-II): from individual species to whole genera.</title>
        <authorList>
            <person name="Goeker M."/>
        </authorList>
    </citation>
    <scope>NUCLEOTIDE SEQUENCE [LARGE SCALE GENOMIC DNA]</scope>
    <source>
        <strain evidence="1 2">DSM 40477</strain>
    </source>
</reference>
<proteinExistence type="predicted"/>
<organism evidence="1 2">
    <name type="scientific">Streptoalloteichus tenebrarius (strain ATCC 17920 / DSM 40477 / JCM 4838 / CBS 697.72 / NBRC 16177 / NCIMB 11028 / NRRL B-12390 / A12253. 1 / ISP 5477)</name>
    <name type="common">Streptomyces tenebrarius</name>
    <dbReference type="NCBI Taxonomy" id="1933"/>
    <lineage>
        <taxon>Bacteria</taxon>
        <taxon>Bacillati</taxon>
        <taxon>Actinomycetota</taxon>
        <taxon>Actinomycetes</taxon>
        <taxon>Pseudonocardiales</taxon>
        <taxon>Pseudonocardiaceae</taxon>
        <taxon>Streptoalloteichus</taxon>
    </lineage>
</organism>
<evidence type="ECO:0000313" key="1">
    <source>
        <dbReference type="EMBL" id="MCP2261159.1"/>
    </source>
</evidence>
<protein>
    <recommendedName>
        <fullName evidence="3">Transposase</fullName>
    </recommendedName>
</protein>